<proteinExistence type="predicted"/>
<evidence type="ECO:0000313" key="2">
    <source>
        <dbReference type="EMBL" id="CAL1590768.1"/>
    </source>
</evidence>
<feature type="region of interest" description="Disordered" evidence="1">
    <location>
        <begin position="89"/>
        <end position="111"/>
    </location>
</feature>
<dbReference type="AlphaFoldDB" id="A0AAV2KQB1"/>
<evidence type="ECO:0000256" key="1">
    <source>
        <dbReference type="SAM" id="MobiDB-lite"/>
    </source>
</evidence>
<sequence length="111" mass="12201">MVSHHGWTGLFGAEPVVQSAPVCSSLRPDPDQRPQQDHGAEPGGAALGAALRHRNRCPALALLSLRGAESNKRLPPVRDPLLLESATQLAQKIRRRETSGERERRKRRSLT</sequence>
<feature type="compositionally biased region" description="Basic and acidic residues" evidence="1">
    <location>
        <begin position="28"/>
        <end position="40"/>
    </location>
</feature>
<keyword evidence="3" id="KW-1185">Reference proteome</keyword>
<organism evidence="2 3">
    <name type="scientific">Knipowitschia caucasica</name>
    <name type="common">Caucasian dwarf goby</name>
    <name type="synonym">Pomatoschistus caucasicus</name>
    <dbReference type="NCBI Taxonomy" id="637954"/>
    <lineage>
        <taxon>Eukaryota</taxon>
        <taxon>Metazoa</taxon>
        <taxon>Chordata</taxon>
        <taxon>Craniata</taxon>
        <taxon>Vertebrata</taxon>
        <taxon>Euteleostomi</taxon>
        <taxon>Actinopterygii</taxon>
        <taxon>Neopterygii</taxon>
        <taxon>Teleostei</taxon>
        <taxon>Neoteleostei</taxon>
        <taxon>Acanthomorphata</taxon>
        <taxon>Gobiaria</taxon>
        <taxon>Gobiiformes</taxon>
        <taxon>Gobioidei</taxon>
        <taxon>Gobiidae</taxon>
        <taxon>Gobiinae</taxon>
        <taxon>Knipowitschia</taxon>
    </lineage>
</organism>
<dbReference type="Proteomes" id="UP001497482">
    <property type="component" value="Chromosome 19"/>
</dbReference>
<gene>
    <name evidence="2" type="ORF">KC01_LOCUS20224</name>
</gene>
<accession>A0AAV2KQB1</accession>
<protein>
    <submittedName>
        <fullName evidence="2">Uncharacterized protein</fullName>
    </submittedName>
</protein>
<feature type="region of interest" description="Disordered" evidence="1">
    <location>
        <begin position="21"/>
        <end position="50"/>
    </location>
</feature>
<dbReference type="EMBL" id="OZ035841">
    <property type="protein sequence ID" value="CAL1590768.1"/>
    <property type="molecule type" value="Genomic_DNA"/>
</dbReference>
<evidence type="ECO:0000313" key="3">
    <source>
        <dbReference type="Proteomes" id="UP001497482"/>
    </source>
</evidence>
<reference evidence="2 3" key="1">
    <citation type="submission" date="2024-04" db="EMBL/GenBank/DDBJ databases">
        <authorList>
            <person name="Waldvogel A.-M."/>
            <person name="Schoenle A."/>
        </authorList>
    </citation>
    <scope>NUCLEOTIDE SEQUENCE [LARGE SCALE GENOMIC DNA]</scope>
</reference>
<name>A0AAV2KQB1_KNICA</name>